<reference evidence="13" key="1">
    <citation type="submission" date="2025-08" db="UniProtKB">
        <authorList>
            <consortium name="Ensembl"/>
        </authorList>
    </citation>
    <scope>IDENTIFICATION</scope>
</reference>
<sequence length="515" mass="58284">MDMYENILTIGRGASAMVFLMKHVESKRLYAVKRIQIDNRRKTRTKEAVLQEAEILQKLRHPHIVTCADHFFNSRDEYIHIVMDYCDGGTLDDQIKKRKEKEHFTEDCVMGWFVQLTMAVNYIHTVKILHRDIKTTNVFLTKKNIVKLGDFGISKIMSNTSDVANTCIGTPSYLSPELCQDLPYSSRSDIWALGCLLFEICALKPPFDAKNLLSLFYKIVKGEYSKVPEVYSENLVSLIKSMLCIDPAQRPSASCILNMNYVQEHLGLFIKEQETHLGKYSPYSKHGPKDGSARDGPAGDHWDSTVALSKQFKKNCYSRAKSAPPAMLKNGKLEDREGVETLVDGEREEVLSVGDHSSYTDDFDDEGSLCSIEENILEEDMGLVNVPNDQVSEEQDARQDEEDLSEYPDDFEVAEADDVAEVVSSARSAMEVKAQDDVFEEEHQYKTGASLSTTIKSLKEKCVEDVGPGLYEEISSHFINGLKPDDLQPHFEHRLGPDHLETCYIIYNIDQQGTT</sequence>
<accession>A0A3B3QHH8</accession>
<dbReference type="PROSITE" id="PS00107">
    <property type="entry name" value="PROTEIN_KINASE_ATP"/>
    <property type="match status" value="1"/>
</dbReference>
<dbReference type="FunFam" id="1.10.510.10:FF:001332">
    <property type="entry name" value="Serine/threonine-protein kinase Nek1"/>
    <property type="match status" value="1"/>
</dbReference>
<dbReference type="GO" id="GO:0004674">
    <property type="term" value="F:protein serine/threonine kinase activity"/>
    <property type="evidence" value="ECO:0007669"/>
    <property type="project" value="UniProtKB-KW"/>
</dbReference>
<comment type="similarity">
    <text evidence="1">Belongs to the protein kinase superfamily. NEK Ser/Thr protein kinase family. NIMA subfamily.</text>
</comment>
<evidence type="ECO:0000313" key="14">
    <source>
        <dbReference type="Proteomes" id="UP000261540"/>
    </source>
</evidence>
<evidence type="ECO:0000256" key="7">
    <source>
        <dbReference type="ARBA" id="ARBA00022840"/>
    </source>
</evidence>
<feature type="region of interest" description="Disordered" evidence="11">
    <location>
        <begin position="280"/>
        <end position="300"/>
    </location>
</feature>
<proteinExistence type="inferred from homology"/>
<feature type="compositionally biased region" description="Basic and acidic residues" evidence="11">
    <location>
        <begin position="287"/>
        <end position="300"/>
    </location>
</feature>
<organism evidence="13 14">
    <name type="scientific">Paramormyrops kingsleyae</name>
    <dbReference type="NCBI Taxonomy" id="1676925"/>
    <lineage>
        <taxon>Eukaryota</taxon>
        <taxon>Metazoa</taxon>
        <taxon>Chordata</taxon>
        <taxon>Craniata</taxon>
        <taxon>Vertebrata</taxon>
        <taxon>Euteleostomi</taxon>
        <taxon>Actinopterygii</taxon>
        <taxon>Neopterygii</taxon>
        <taxon>Teleostei</taxon>
        <taxon>Osteoglossocephala</taxon>
        <taxon>Osteoglossomorpha</taxon>
        <taxon>Osteoglossiformes</taxon>
        <taxon>Mormyridae</taxon>
        <taxon>Paramormyrops</taxon>
    </lineage>
</organism>
<dbReference type="InterPro" id="IPR017441">
    <property type="entry name" value="Protein_kinase_ATP_BS"/>
</dbReference>
<dbReference type="CTD" id="548344"/>
<dbReference type="STRING" id="1676925.ENSPKIP00000005573"/>
<dbReference type="InterPro" id="IPR011009">
    <property type="entry name" value="Kinase-like_dom_sf"/>
</dbReference>
<name>A0A3B3QHH8_9TELE</name>
<dbReference type="InterPro" id="IPR051131">
    <property type="entry name" value="NEK_Ser/Thr_kinase_NIMA"/>
</dbReference>
<comment type="catalytic activity">
    <reaction evidence="9">
        <text>L-seryl-[protein] + ATP = O-phospho-L-seryl-[protein] + ADP + H(+)</text>
        <dbReference type="Rhea" id="RHEA:17989"/>
        <dbReference type="Rhea" id="RHEA-COMP:9863"/>
        <dbReference type="Rhea" id="RHEA-COMP:11604"/>
        <dbReference type="ChEBI" id="CHEBI:15378"/>
        <dbReference type="ChEBI" id="CHEBI:29999"/>
        <dbReference type="ChEBI" id="CHEBI:30616"/>
        <dbReference type="ChEBI" id="CHEBI:83421"/>
        <dbReference type="ChEBI" id="CHEBI:456216"/>
        <dbReference type="EC" id="2.7.11.1"/>
    </reaction>
</comment>
<dbReference type="KEGG" id="pki:111853540"/>
<evidence type="ECO:0000256" key="9">
    <source>
        <dbReference type="ARBA" id="ARBA00048679"/>
    </source>
</evidence>
<dbReference type="CDD" id="cd08215">
    <property type="entry name" value="STKc_Nek"/>
    <property type="match status" value="1"/>
</dbReference>
<keyword evidence="3" id="KW-0723">Serine/threonine-protein kinase</keyword>
<comment type="catalytic activity">
    <reaction evidence="8">
        <text>L-threonyl-[protein] + ATP = O-phospho-L-threonyl-[protein] + ADP + H(+)</text>
        <dbReference type="Rhea" id="RHEA:46608"/>
        <dbReference type="Rhea" id="RHEA-COMP:11060"/>
        <dbReference type="Rhea" id="RHEA-COMP:11605"/>
        <dbReference type="ChEBI" id="CHEBI:15378"/>
        <dbReference type="ChEBI" id="CHEBI:30013"/>
        <dbReference type="ChEBI" id="CHEBI:30616"/>
        <dbReference type="ChEBI" id="CHEBI:61977"/>
        <dbReference type="ChEBI" id="CHEBI:456216"/>
        <dbReference type="EC" id="2.7.11.1"/>
    </reaction>
</comment>
<dbReference type="Gene3D" id="1.10.510.10">
    <property type="entry name" value="Transferase(Phosphotransferase) domain 1"/>
    <property type="match status" value="1"/>
</dbReference>
<dbReference type="PANTHER" id="PTHR44899:SF3">
    <property type="entry name" value="SERINE_THREONINE-PROTEIN KINASE NEK1"/>
    <property type="match status" value="1"/>
</dbReference>
<keyword evidence="7 10" id="KW-0067">ATP-binding</keyword>
<dbReference type="InterPro" id="IPR000719">
    <property type="entry name" value="Prot_kinase_dom"/>
</dbReference>
<keyword evidence="6" id="KW-0418">Kinase</keyword>
<evidence type="ECO:0000256" key="4">
    <source>
        <dbReference type="ARBA" id="ARBA00022679"/>
    </source>
</evidence>
<dbReference type="PANTHER" id="PTHR44899">
    <property type="entry name" value="CAMK FAMILY PROTEIN KINASE"/>
    <property type="match status" value="1"/>
</dbReference>
<feature type="domain" description="Protein kinase" evidence="12">
    <location>
        <begin position="4"/>
        <end position="262"/>
    </location>
</feature>
<dbReference type="OrthoDB" id="248923at2759"/>
<evidence type="ECO:0000256" key="11">
    <source>
        <dbReference type="SAM" id="MobiDB-lite"/>
    </source>
</evidence>
<keyword evidence="14" id="KW-1185">Reference proteome</keyword>
<dbReference type="Proteomes" id="UP000261540">
    <property type="component" value="Unplaced"/>
</dbReference>
<dbReference type="SMART" id="SM00220">
    <property type="entry name" value="S_TKc"/>
    <property type="match status" value="1"/>
</dbReference>
<dbReference type="GeneTree" id="ENSGT00940000165959"/>
<reference evidence="13" key="2">
    <citation type="submission" date="2025-09" db="UniProtKB">
        <authorList>
            <consortium name="Ensembl"/>
        </authorList>
    </citation>
    <scope>IDENTIFICATION</scope>
</reference>
<dbReference type="GO" id="GO:0005524">
    <property type="term" value="F:ATP binding"/>
    <property type="evidence" value="ECO:0007669"/>
    <property type="project" value="UniProtKB-UniRule"/>
</dbReference>
<dbReference type="PROSITE" id="PS00108">
    <property type="entry name" value="PROTEIN_KINASE_ST"/>
    <property type="match status" value="1"/>
</dbReference>
<evidence type="ECO:0000256" key="6">
    <source>
        <dbReference type="ARBA" id="ARBA00022777"/>
    </source>
</evidence>
<dbReference type="RefSeq" id="XP_023686303.1">
    <property type="nucleotide sequence ID" value="XM_023830535.2"/>
</dbReference>
<evidence type="ECO:0000256" key="10">
    <source>
        <dbReference type="PROSITE-ProRule" id="PRU10141"/>
    </source>
</evidence>
<evidence type="ECO:0000256" key="2">
    <source>
        <dbReference type="ARBA" id="ARBA00012513"/>
    </source>
</evidence>
<evidence type="ECO:0000256" key="5">
    <source>
        <dbReference type="ARBA" id="ARBA00022741"/>
    </source>
</evidence>
<dbReference type="EC" id="2.7.11.1" evidence="2"/>
<keyword evidence="5 10" id="KW-0547">Nucleotide-binding</keyword>
<evidence type="ECO:0000259" key="12">
    <source>
        <dbReference type="PROSITE" id="PS50011"/>
    </source>
</evidence>
<dbReference type="InterPro" id="IPR008271">
    <property type="entry name" value="Ser/Thr_kinase_AS"/>
</dbReference>
<keyword evidence="4" id="KW-0808">Transferase</keyword>
<dbReference type="GeneID" id="111853540"/>
<dbReference type="Ensembl" id="ENSPKIT00000029580.1">
    <property type="protein sequence ID" value="ENSPKIP00000005573.1"/>
    <property type="gene ID" value="ENSPKIG00000022196.1"/>
</dbReference>
<evidence type="ECO:0000256" key="1">
    <source>
        <dbReference type="ARBA" id="ARBA00010886"/>
    </source>
</evidence>
<dbReference type="AlphaFoldDB" id="A0A3B3QHH8"/>
<feature type="binding site" evidence="10">
    <location>
        <position position="33"/>
    </location>
    <ligand>
        <name>ATP</name>
        <dbReference type="ChEBI" id="CHEBI:30616"/>
    </ligand>
</feature>
<dbReference type="Pfam" id="PF00069">
    <property type="entry name" value="Pkinase"/>
    <property type="match status" value="1"/>
</dbReference>
<dbReference type="PROSITE" id="PS50011">
    <property type="entry name" value="PROTEIN_KINASE_DOM"/>
    <property type="match status" value="1"/>
</dbReference>
<evidence type="ECO:0000256" key="8">
    <source>
        <dbReference type="ARBA" id="ARBA00047899"/>
    </source>
</evidence>
<evidence type="ECO:0000256" key="3">
    <source>
        <dbReference type="ARBA" id="ARBA00022527"/>
    </source>
</evidence>
<dbReference type="SUPFAM" id="SSF56112">
    <property type="entry name" value="Protein kinase-like (PK-like)"/>
    <property type="match status" value="1"/>
</dbReference>
<evidence type="ECO:0000313" key="13">
    <source>
        <dbReference type="Ensembl" id="ENSPKIP00000005573.1"/>
    </source>
</evidence>
<protein>
    <recommendedName>
        <fullName evidence="2">non-specific serine/threonine protein kinase</fullName>
        <ecNumber evidence="2">2.7.11.1</ecNumber>
    </recommendedName>
</protein>